<evidence type="ECO:0000313" key="7">
    <source>
        <dbReference type="Proteomes" id="UP000053558"/>
    </source>
</evidence>
<evidence type="ECO:0000256" key="3">
    <source>
        <dbReference type="ARBA" id="ARBA00022833"/>
    </source>
</evidence>
<dbReference type="PANTHER" id="PTHR33337:SF40">
    <property type="entry name" value="CENP-V_GFA DOMAIN-CONTAINING PROTEIN-RELATED"/>
    <property type="match status" value="1"/>
</dbReference>
<dbReference type="Gene3D" id="3.90.1590.10">
    <property type="entry name" value="glutathione-dependent formaldehyde- activating enzyme (gfa)"/>
    <property type="match status" value="1"/>
</dbReference>
<dbReference type="Pfam" id="PF04828">
    <property type="entry name" value="GFA"/>
    <property type="match status" value="1"/>
</dbReference>
<dbReference type="Proteomes" id="UP000053558">
    <property type="component" value="Unassembled WGS sequence"/>
</dbReference>
<dbReference type="GO" id="GO:0046872">
    <property type="term" value="F:metal ion binding"/>
    <property type="evidence" value="ECO:0007669"/>
    <property type="project" value="UniProtKB-KW"/>
</dbReference>
<dbReference type="OrthoDB" id="9970124at2759"/>
<keyword evidence="2" id="KW-0479">Metal-binding</keyword>
<reference evidence="7" key="1">
    <citation type="journal article" date="2012" name="Science">
        <title>The Paleozoic origin of enzymatic lignin decomposition reconstructed from 31 fungal genomes.</title>
        <authorList>
            <person name="Floudas D."/>
            <person name="Binder M."/>
            <person name="Riley R."/>
            <person name="Barry K."/>
            <person name="Blanchette R.A."/>
            <person name="Henrissat B."/>
            <person name="Martinez A.T."/>
            <person name="Otillar R."/>
            <person name="Spatafora J.W."/>
            <person name="Yadav J.S."/>
            <person name="Aerts A."/>
            <person name="Benoit I."/>
            <person name="Boyd A."/>
            <person name="Carlson A."/>
            <person name="Copeland A."/>
            <person name="Coutinho P.M."/>
            <person name="de Vries R.P."/>
            <person name="Ferreira P."/>
            <person name="Findley K."/>
            <person name="Foster B."/>
            <person name="Gaskell J."/>
            <person name="Glotzer D."/>
            <person name="Gorecki P."/>
            <person name="Heitman J."/>
            <person name="Hesse C."/>
            <person name="Hori C."/>
            <person name="Igarashi K."/>
            <person name="Jurgens J.A."/>
            <person name="Kallen N."/>
            <person name="Kersten P."/>
            <person name="Kohler A."/>
            <person name="Kuees U."/>
            <person name="Kumar T.K.A."/>
            <person name="Kuo A."/>
            <person name="LaButti K."/>
            <person name="Larrondo L.F."/>
            <person name="Lindquist E."/>
            <person name="Ling A."/>
            <person name="Lombard V."/>
            <person name="Lucas S."/>
            <person name="Lundell T."/>
            <person name="Martin R."/>
            <person name="McLaughlin D.J."/>
            <person name="Morgenstern I."/>
            <person name="Morin E."/>
            <person name="Murat C."/>
            <person name="Nagy L.G."/>
            <person name="Nolan M."/>
            <person name="Ohm R.A."/>
            <person name="Patyshakuliyeva A."/>
            <person name="Rokas A."/>
            <person name="Ruiz-Duenas F.J."/>
            <person name="Sabat G."/>
            <person name="Salamov A."/>
            <person name="Samejima M."/>
            <person name="Schmutz J."/>
            <person name="Slot J.C."/>
            <person name="St John F."/>
            <person name="Stenlid J."/>
            <person name="Sun H."/>
            <person name="Sun S."/>
            <person name="Syed K."/>
            <person name="Tsang A."/>
            <person name="Wiebenga A."/>
            <person name="Young D."/>
            <person name="Pisabarro A."/>
            <person name="Eastwood D.C."/>
            <person name="Martin F."/>
            <person name="Cullen D."/>
            <person name="Grigoriev I.V."/>
            <person name="Hibbett D.S."/>
        </authorList>
    </citation>
    <scope>NUCLEOTIDE SEQUENCE [LARGE SCALE GENOMIC DNA]</scope>
    <source>
        <strain evidence="7">RWD-64-598 SS2</strain>
    </source>
</reference>
<comment type="caution">
    <text evidence="6">The sequence shown here is derived from an EMBL/GenBank/DDBJ whole genome shotgun (WGS) entry which is preliminary data.</text>
</comment>
<dbReference type="PANTHER" id="PTHR33337">
    <property type="entry name" value="GFA DOMAIN-CONTAINING PROTEIN"/>
    <property type="match status" value="1"/>
</dbReference>
<sequence>MVLPIVGSCFCGSASWAIFSPPVISAYCHCTNCQRLTACPFVHTMHVQAVDFTWKHAEPHADKLDTYTNYLKPHKTRFRCKKCGACLASTNTLTQRISIWGALLERDENGNVLHWDIAKPTSHIFYDTRMLDVKDELPKWEGYENNSTRM</sequence>
<comment type="similarity">
    <text evidence="1">Belongs to the Gfa family.</text>
</comment>
<proteinExistence type="inferred from homology"/>
<feature type="domain" description="CENP-V/GFA" evidence="5">
    <location>
        <begin position="5"/>
        <end position="116"/>
    </location>
</feature>
<name>A0A5M3N750_CONPW</name>
<dbReference type="AlphaFoldDB" id="A0A5M3N750"/>
<dbReference type="OMA" id="AMGYCHC"/>
<dbReference type="RefSeq" id="XP_007763731.1">
    <property type="nucleotide sequence ID" value="XM_007765541.1"/>
</dbReference>
<evidence type="ECO:0000259" key="5">
    <source>
        <dbReference type="PROSITE" id="PS51891"/>
    </source>
</evidence>
<evidence type="ECO:0000256" key="4">
    <source>
        <dbReference type="ARBA" id="ARBA00023239"/>
    </source>
</evidence>
<organism evidence="6 7">
    <name type="scientific">Coniophora puteana (strain RWD-64-598)</name>
    <name type="common">Brown rot fungus</name>
    <dbReference type="NCBI Taxonomy" id="741705"/>
    <lineage>
        <taxon>Eukaryota</taxon>
        <taxon>Fungi</taxon>
        <taxon>Dikarya</taxon>
        <taxon>Basidiomycota</taxon>
        <taxon>Agaricomycotina</taxon>
        <taxon>Agaricomycetes</taxon>
        <taxon>Agaricomycetidae</taxon>
        <taxon>Boletales</taxon>
        <taxon>Coniophorineae</taxon>
        <taxon>Coniophoraceae</taxon>
        <taxon>Coniophora</taxon>
    </lineage>
</organism>
<dbReference type="InterPro" id="IPR006913">
    <property type="entry name" value="CENP-V/GFA"/>
</dbReference>
<keyword evidence="7" id="KW-1185">Reference proteome</keyword>
<dbReference type="InterPro" id="IPR011057">
    <property type="entry name" value="Mss4-like_sf"/>
</dbReference>
<gene>
    <name evidence="6" type="ORF">CONPUDRAFT_134439</name>
</gene>
<dbReference type="KEGG" id="cput:CONPUDRAFT_134439"/>
<dbReference type="EMBL" id="JH711573">
    <property type="protein sequence ID" value="EIW87146.1"/>
    <property type="molecule type" value="Genomic_DNA"/>
</dbReference>
<keyword evidence="4" id="KW-0456">Lyase</keyword>
<evidence type="ECO:0000256" key="1">
    <source>
        <dbReference type="ARBA" id="ARBA00005495"/>
    </source>
</evidence>
<evidence type="ECO:0000256" key="2">
    <source>
        <dbReference type="ARBA" id="ARBA00022723"/>
    </source>
</evidence>
<dbReference type="GO" id="GO:0016846">
    <property type="term" value="F:carbon-sulfur lyase activity"/>
    <property type="evidence" value="ECO:0007669"/>
    <property type="project" value="InterPro"/>
</dbReference>
<dbReference type="SUPFAM" id="SSF51316">
    <property type="entry name" value="Mss4-like"/>
    <property type="match status" value="1"/>
</dbReference>
<accession>A0A5M3N750</accession>
<evidence type="ECO:0000313" key="6">
    <source>
        <dbReference type="EMBL" id="EIW87146.1"/>
    </source>
</evidence>
<dbReference type="PROSITE" id="PS51891">
    <property type="entry name" value="CENP_V_GFA"/>
    <property type="match status" value="1"/>
</dbReference>
<keyword evidence="3" id="KW-0862">Zinc</keyword>
<protein>
    <recommendedName>
        <fullName evidence="5">CENP-V/GFA domain-containing protein</fullName>
    </recommendedName>
</protein>
<dbReference type="GeneID" id="19200609"/>